<accession>A0A3P6TZH8</accession>
<organism evidence="1 2">
    <name type="scientific">Dibothriocephalus latus</name>
    <name type="common">Fish tapeworm</name>
    <name type="synonym">Diphyllobothrium latum</name>
    <dbReference type="NCBI Taxonomy" id="60516"/>
    <lineage>
        <taxon>Eukaryota</taxon>
        <taxon>Metazoa</taxon>
        <taxon>Spiralia</taxon>
        <taxon>Lophotrochozoa</taxon>
        <taxon>Platyhelminthes</taxon>
        <taxon>Cestoda</taxon>
        <taxon>Eucestoda</taxon>
        <taxon>Diphyllobothriidea</taxon>
        <taxon>Diphyllobothriidae</taxon>
        <taxon>Dibothriocephalus</taxon>
    </lineage>
</organism>
<dbReference type="EMBL" id="UYRU01045187">
    <property type="protein sequence ID" value="VDK88879.1"/>
    <property type="molecule type" value="Genomic_DNA"/>
</dbReference>
<evidence type="ECO:0008006" key="3">
    <source>
        <dbReference type="Google" id="ProtNLM"/>
    </source>
</evidence>
<keyword evidence="2" id="KW-1185">Reference proteome</keyword>
<reference evidence="1 2" key="1">
    <citation type="submission" date="2018-11" db="EMBL/GenBank/DDBJ databases">
        <authorList>
            <consortium name="Pathogen Informatics"/>
        </authorList>
    </citation>
    <scope>NUCLEOTIDE SEQUENCE [LARGE SCALE GENOMIC DNA]</scope>
</reference>
<proteinExistence type="predicted"/>
<dbReference type="Proteomes" id="UP000281553">
    <property type="component" value="Unassembled WGS sequence"/>
</dbReference>
<dbReference type="AlphaFoldDB" id="A0A3P6TZH8"/>
<name>A0A3P6TZH8_DIBLA</name>
<evidence type="ECO:0000313" key="1">
    <source>
        <dbReference type="EMBL" id="VDK88879.1"/>
    </source>
</evidence>
<gene>
    <name evidence="1" type="ORF">DILT_LOCUS4284</name>
</gene>
<sequence>MGLLLGPLVENIFVGKLDKCQLSQQIPVFKHYGRYFDDIFAIIPAEYGVNAFLNTAKQAHISIKCNLEVETTGALPFFHDLP</sequence>
<dbReference type="OrthoDB" id="6782675at2759"/>
<protein>
    <recommendedName>
        <fullName evidence="3">Reverse transcriptase domain-containing protein</fullName>
    </recommendedName>
</protein>
<evidence type="ECO:0000313" key="2">
    <source>
        <dbReference type="Proteomes" id="UP000281553"/>
    </source>
</evidence>